<dbReference type="Gene3D" id="3.40.525.10">
    <property type="entry name" value="CRAL-TRIO lipid binding domain"/>
    <property type="match status" value="1"/>
</dbReference>
<dbReference type="PROSITE" id="PS50191">
    <property type="entry name" value="CRAL_TRIO"/>
    <property type="match status" value="1"/>
</dbReference>
<dbReference type="Proteomes" id="UP000677054">
    <property type="component" value="Unassembled WGS sequence"/>
</dbReference>
<reference evidence="4" key="1">
    <citation type="submission" date="2020-11" db="EMBL/GenBank/DDBJ databases">
        <authorList>
            <person name="Tran Van P."/>
        </authorList>
    </citation>
    <scope>NUCLEOTIDE SEQUENCE</scope>
</reference>
<evidence type="ECO:0000259" key="3">
    <source>
        <dbReference type="PROSITE" id="PS50238"/>
    </source>
</evidence>
<keyword evidence="5" id="KW-1185">Reference proteome</keyword>
<dbReference type="PROSITE" id="PS50238">
    <property type="entry name" value="RHOGAP"/>
    <property type="match status" value="1"/>
</dbReference>
<feature type="region of interest" description="Disordered" evidence="1">
    <location>
        <begin position="1"/>
        <end position="46"/>
    </location>
</feature>
<dbReference type="SUPFAM" id="SSF48350">
    <property type="entry name" value="GTPase activation domain, GAP"/>
    <property type="match status" value="1"/>
</dbReference>
<organism evidence="4">
    <name type="scientific">Darwinula stevensoni</name>
    <dbReference type="NCBI Taxonomy" id="69355"/>
    <lineage>
        <taxon>Eukaryota</taxon>
        <taxon>Metazoa</taxon>
        <taxon>Ecdysozoa</taxon>
        <taxon>Arthropoda</taxon>
        <taxon>Crustacea</taxon>
        <taxon>Oligostraca</taxon>
        <taxon>Ostracoda</taxon>
        <taxon>Podocopa</taxon>
        <taxon>Podocopida</taxon>
        <taxon>Darwinulocopina</taxon>
        <taxon>Darwinuloidea</taxon>
        <taxon>Darwinulidae</taxon>
        <taxon>Darwinula</taxon>
    </lineage>
</organism>
<dbReference type="Pfam" id="PF00620">
    <property type="entry name" value="RhoGAP"/>
    <property type="match status" value="1"/>
</dbReference>
<dbReference type="PANTHER" id="PTHR45808">
    <property type="entry name" value="RHO GTPASE-ACTIVATING PROTEIN 68F"/>
    <property type="match status" value="1"/>
</dbReference>
<evidence type="ECO:0000313" key="5">
    <source>
        <dbReference type="Proteomes" id="UP000677054"/>
    </source>
</evidence>
<proteinExistence type="predicted"/>
<dbReference type="SMART" id="SM00516">
    <property type="entry name" value="SEC14"/>
    <property type="match status" value="1"/>
</dbReference>
<protein>
    <recommendedName>
        <fullName evidence="6">Rho GTPase-activating protein 1</fullName>
    </recommendedName>
</protein>
<dbReference type="GO" id="GO:2001136">
    <property type="term" value="P:negative regulation of endocytic recycling"/>
    <property type="evidence" value="ECO:0007669"/>
    <property type="project" value="TreeGrafter"/>
</dbReference>
<dbReference type="OrthoDB" id="19923at2759"/>
<dbReference type="GO" id="GO:0005737">
    <property type="term" value="C:cytoplasm"/>
    <property type="evidence" value="ECO:0007669"/>
    <property type="project" value="TreeGrafter"/>
</dbReference>
<dbReference type="GO" id="GO:0007264">
    <property type="term" value="P:small GTPase-mediated signal transduction"/>
    <property type="evidence" value="ECO:0007669"/>
    <property type="project" value="TreeGrafter"/>
</dbReference>
<dbReference type="InterPro" id="IPR008936">
    <property type="entry name" value="Rho_GTPase_activation_prot"/>
</dbReference>
<dbReference type="SMART" id="SM00324">
    <property type="entry name" value="RhoGAP"/>
    <property type="match status" value="1"/>
</dbReference>
<dbReference type="Pfam" id="PF13716">
    <property type="entry name" value="CRAL_TRIO_2"/>
    <property type="match status" value="1"/>
</dbReference>
<dbReference type="EMBL" id="LR899675">
    <property type="protein sequence ID" value="CAD7241629.1"/>
    <property type="molecule type" value="Genomic_DNA"/>
</dbReference>
<feature type="domain" description="Rho-GAP" evidence="3">
    <location>
        <begin position="325"/>
        <end position="511"/>
    </location>
</feature>
<dbReference type="InterPro" id="IPR036865">
    <property type="entry name" value="CRAL-TRIO_dom_sf"/>
</dbReference>
<dbReference type="EMBL" id="CAJPEV010000158">
    <property type="protein sequence ID" value="CAG0881549.1"/>
    <property type="molecule type" value="Genomic_DNA"/>
</dbReference>
<dbReference type="InterPro" id="IPR000198">
    <property type="entry name" value="RhoGAP_dom"/>
</dbReference>
<evidence type="ECO:0000259" key="2">
    <source>
        <dbReference type="PROSITE" id="PS50191"/>
    </source>
</evidence>
<dbReference type="GO" id="GO:0005096">
    <property type="term" value="F:GTPase activator activity"/>
    <property type="evidence" value="ECO:0007669"/>
    <property type="project" value="TreeGrafter"/>
</dbReference>
<dbReference type="InterPro" id="IPR001251">
    <property type="entry name" value="CRAL-TRIO_dom"/>
</dbReference>
<dbReference type="AlphaFoldDB" id="A0A7R8X2J8"/>
<name>A0A7R8X2J8_9CRUS</name>
<evidence type="ECO:0008006" key="6">
    <source>
        <dbReference type="Google" id="ProtNLM"/>
    </source>
</evidence>
<dbReference type="PANTHER" id="PTHR45808:SF2">
    <property type="entry name" value="RHO GTPASE-ACTIVATING PROTEIN 68F"/>
    <property type="match status" value="1"/>
</dbReference>
<feature type="domain" description="CRAL-TRIO" evidence="2">
    <location>
        <begin position="136"/>
        <end position="291"/>
    </location>
</feature>
<dbReference type="SUPFAM" id="SSF52087">
    <property type="entry name" value="CRAL/TRIO domain"/>
    <property type="match status" value="1"/>
</dbReference>
<dbReference type="Gene3D" id="1.10.555.10">
    <property type="entry name" value="Rho GTPase activation protein"/>
    <property type="match status" value="1"/>
</dbReference>
<sequence>MDRRPRNFQLGRPPPRNFPGRHPHRPGGLDEGEEPFPSLSDFHDYEPNLEFDDTEVVQQAAAAASQDEVGEEEVCGDYAETPVSDGTIEENFEKELGAFQSLALEGVGGLPKDTNGLNGAVGQGAAKRKGSQESEDFGDIAKYGIVEVVGDDTYGRKVIVVSACKLPSNKVLDHERFLRYLLHTLDQYVEEDYSLVYFHHGLNSKNKPPLTWLWHAYKAFDRRYRKNLKALYLVHPTNFIRIVWQVFRPAISVKFGRKMMYVNYLHELKQHLHLEQVCIPKPVQEHDDRLMQRLGSAKPTSSQTNDVGVSTSTFHCPLETKQFGMSLQFIKEHCGKGHPIPPVVRATVSYLSHPDALETEGIFRRSAGTAMVKTIQEKIDLGEEVEFQSPHVAAVILKKFLRELEEPLMTFELFETIVHFCDLPRDDRPSLVKNLILERLPMDNYTVLKYVAQFLSKVMDRSDLNKMTSPNLAVVFGPNLCWSRDQQMSLANIQPINMFFDYVFSHQEEIFLV</sequence>
<evidence type="ECO:0000313" key="4">
    <source>
        <dbReference type="EMBL" id="CAD7241629.1"/>
    </source>
</evidence>
<evidence type="ECO:0000256" key="1">
    <source>
        <dbReference type="SAM" id="MobiDB-lite"/>
    </source>
</evidence>
<gene>
    <name evidence="4" type="ORF">DSTB1V02_LOCUS1615</name>
</gene>
<dbReference type="CDD" id="cd00170">
    <property type="entry name" value="SEC14"/>
    <property type="match status" value="1"/>
</dbReference>
<accession>A0A7R8X2J8</accession>